<evidence type="ECO:0000313" key="2">
    <source>
        <dbReference type="EMBL" id="HHQ16654.1"/>
    </source>
</evidence>
<evidence type="ECO:0008006" key="3">
    <source>
        <dbReference type="Google" id="ProtNLM"/>
    </source>
</evidence>
<keyword evidence="1" id="KW-1133">Transmembrane helix</keyword>
<proteinExistence type="predicted"/>
<gene>
    <name evidence="2" type="ORF">ENM15_07570</name>
</gene>
<protein>
    <recommendedName>
        <fullName evidence="3">FlgO domain-containing protein</fullName>
    </recommendedName>
</protein>
<keyword evidence="1" id="KW-0812">Transmembrane</keyword>
<keyword evidence="1" id="KW-0472">Membrane</keyword>
<sequence length="291" mass="32740">MEAEIRKKSWINFPILILIFFILKLNFWPSILISSPLTETTTQKSPLETFIDNLDQVLTQLGNKKLAVLPFESLEGPSLTKEAAIASEKLLQALINSGRFEIVDKSLLGIKSTNEITPELASKWTNTFGLGTIIVGTVLRASENVTEINIRVINLKTFSVSMATQLEMRTVPPKESSIPSALAQLKQKIALINSQTLDPKTKEELIMKTIAETFKATPTTKYAYAYFPCGLAPEVCKNLNLQDGFYKIFFDDELILTVDLKGNILESYYYGKNHPQRIDIKPEEYLQNKSN</sequence>
<reference evidence="2" key="1">
    <citation type="journal article" date="2020" name="mSystems">
        <title>Genome- and Community-Level Interaction Insights into Carbon Utilization and Element Cycling Functions of Hydrothermarchaeota in Hydrothermal Sediment.</title>
        <authorList>
            <person name="Zhou Z."/>
            <person name="Liu Y."/>
            <person name="Xu W."/>
            <person name="Pan J."/>
            <person name="Luo Z.H."/>
            <person name="Li M."/>
        </authorList>
    </citation>
    <scope>NUCLEOTIDE SEQUENCE [LARGE SCALE GENOMIC DNA]</scope>
    <source>
        <strain evidence="2">SpSt-106</strain>
    </source>
</reference>
<evidence type="ECO:0000256" key="1">
    <source>
        <dbReference type="SAM" id="Phobius"/>
    </source>
</evidence>
<comment type="caution">
    <text evidence="2">The sequence shown here is derived from an EMBL/GenBank/DDBJ whole genome shotgun (WGS) entry which is preliminary data.</text>
</comment>
<organism evidence="2">
    <name type="scientific">Thermodesulfobacterium geofontis</name>
    <dbReference type="NCBI Taxonomy" id="1295609"/>
    <lineage>
        <taxon>Bacteria</taxon>
        <taxon>Pseudomonadati</taxon>
        <taxon>Thermodesulfobacteriota</taxon>
        <taxon>Thermodesulfobacteria</taxon>
        <taxon>Thermodesulfobacteriales</taxon>
        <taxon>Thermodesulfobacteriaceae</taxon>
        <taxon>Thermodesulfobacterium</taxon>
    </lineage>
</organism>
<name>A0A7V5XHN2_9BACT</name>
<feature type="transmembrane region" description="Helical" evidence="1">
    <location>
        <begin position="9"/>
        <end position="28"/>
    </location>
</feature>
<dbReference type="EMBL" id="DRWR01000121">
    <property type="protein sequence ID" value="HHQ16654.1"/>
    <property type="molecule type" value="Genomic_DNA"/>
</dbReference>
<accession>A0A7V5XHN2</accession>
<dbReference type="AlphaFoldDB" id="A0A7V5XHN2"/>